<dbReference type="OrthoDB" id="6120576at2"/>
<accession>A0A244CV78</accession>
<keyword evidence="3" id="KW-1185">Reference proteome</keyword>
<dbReference type="RefSeq" id="WP_086742888.1">
    <property type="nucleotide sequence ID" value="NZ_MWPV01000001.1"/>
</dbReference>
<dbReference type="Gene3D" id="3.40.190.10">
    <property type="entry name" value="Periplasmic binding protein-like II"/>
    <property type="match status" value="1"/>
</dbReference>
<protein>
    <submittedName>
        <fullName evidence="2">Uncharacterized protein</fullName>
    </submittedName>
</protein>
<organism evidence="2 3">
    <name type="scientific">Pseudoalteromonas ulvae</name>
    <dbReference type="NCBI Taxonomy" id="107327"/>
    <lineage>
        <taxon>Bacteria</taxon>
        <taxon>Pseudomonadati</taxon>
        <taxon>Pseudomonadota</taxon>
        <taxon>Gammaproteobacteria</taxon>
        <taxon>Alteromonadales</taxon>
        <taxon>Pseudoalteromonadaceae</taxon>
        <taxon>Pseudoalteromonas</taxon>
    </lineage>
</organism>
<keyword evidence="1" id="KW-0732">Signal</keyword>
<proteinExistence type="predicted"/>
<feature type="signal peptide" evidence="1">
    <location>
        <begin position="1"/>
        <end position="18"/>
    </location>
</feature>
<comment type="caution">
    <text evidence="2">The sequence shown here is derived from an EMBL/GenBank/DDBJ whole genome shotgun (WGS) entry which is preliminary data.</text>
</comment>
<evidence type="ECO:0000256" key="1">
    <source>
        <dbReference type="SAM" id="SignalP"/>
    </source>
</evidence>
<reference evidence="2 3" key="1">
    <citation type="submission" date="2017-02" db="EMBL/GenBank/DDBJ databases">
        <title>Pseudoalteromonas ulvae TC14 Genome.</title>
        <authorList>
            <person name="Molmeret M."/>
        </authorList>
    </citation>
    <scope>NUCLEOTIDE SEQUENCE [LARGE SCALE GENOMIC DNA]</scope>
    <source>
        <strain evidence="2">TC14</strain>
    </source>
</reference>
<dbReference type="Proteomes" id="UP000194841">
    <property type="component" value="Unassembled WGS sequence"/>
</dbReference>
<dbReference type="AlphaFoldDB" id="A0A244CV78"/>
<sequence length="222" mass="25496">MPFFIACSILLLSFTAYSKSFEVIAIEYPPYTSENEANNGLSFEALNEYFKQQAIHFSPLFLPPARAALYLSSDRWCLSFYPPIEQKKFPVFDLDDFSIKLGLVRKTQLTPFSWQSLSELSGRKVAMLRSNEKRSDLIKQFLNANIELINVESVSQGLQLLEKERVDYVFSDFAGGQYIMKQLGLHLADYQFSQTLLLETNIKVWHNPKCHIPNLHAAIKTL</sequence>
<gene>
    <name evidence="2" type="ORF">B1199_04320</name>
</gene>
<dbReference type="EMBL" id="MWPV01000001">
    <property type="protein sequence ID" value="OUL59498.1"/>
    <property type="molecule type" value="Genomic_DNA"/>
</dbReference>
<name>A0A244CV78_PSEDV</name>
<feature type="chain" id="PRO_5012851496" evidence="1">
    <location>
        <begin position="19"/>
        <end position="222"/>
    </location>
</feature>
<evidence type="ECO:0000313" key="3">
    <source>
        <dbReference type="Proteomes" id="UP000194841"/>
    </source>
</evidence>
<dbReference type="SUPFAM" id="SSF53850">
    <property type="entry name" value="Periplasmic binding protein-like II"/>
    <property type="match status" value="1"/>
</dbReference>
<evidence type="ECO:0000313" key="2">
    <source>
        <dbReference type="EMBL" id="OUL59498.1"/>
    </source>
</evidence>